<dbReference type="InterPro" id="IPR037045">
    <property type="entry name" value="S8pro/Inhibitor_I9_sf"/>
</dbReference>
<gene>
    <name evidence="2" type="ORF">CB5_LOCUS28045</name>
</gene>
<sequence length="128" mass="14104">MHTHIPLIITTSLFTNHNGNARYTHFSPFITLSSSYSLRAADTAADDDRDRLATYIVHVQPPKSAPAFATVDEQKSWYKSFLPSGSADDRLVHAYTTVVTGFAARLSPKELDDASKMPGFVAAYPDQL</sequence>
<name>A0A6V7QNT4_ANACO</name>
<proteinExistence type="predicted"/>
<accession>A0A6V7QNT4</accession>
<evidence type="ECO:0000259" key="1">
    <source>
        <dbReference type="Pfam" id="PF05922"/>
    </source>
</evidence>
<reference evidence="2" key="1">
    <citation type="submission" date="2020-07" db="EMBL/GenBank/DDBJ databases">
        <authorList>
            <person name="Lin J."/>
        </authorList>
    </citation>
    <scope>NUCLEOTIDE SEQUENCE</scope>
</reference>
<feature type="domain" description="Inhibitor I9" evidence="1">
    <location>
        <begin position="54"/>
        <end position="127"/>
    </location>
</feature>
<organism evidence="2">
    <name type="scientific">Ananas comosus var. bracteatus</name>
    <name type="common">red pineapple</name>
    <dbReference type="NCBI Taxonomy" id="296719"/>
    <lineage>
        <taxon>Eukaryota</taxon>
        <taxon>Viridiplantae</taxon>
        <taxon>Streptophyta</taxon>
        <taxon>Embryophyta</taxon>
        <taxon>Tracheophyta</taxon>
        <taxon>Spermatophyta</taxon>
        <taxon>Magnoliopsida</taxon>
        <taxon>Liliopsida</taxon>
        <taxon>Poales</taxon>
        <taxon>Bromeliaceae</taxon>
        <taxon>Bromelioideae</taxon>
        <taxon>Ananas</taxon>
    </lineage>
</organism>
<dbReference type="EMBL" id="LR862137">
    <property type="protein sequence ID" value="CAD1844834.1"/>
    <property type="molecule type" value="Genomic_DNA"/>
</dbReference>
<protein>
    <recommendedName>
        <fullName evidence="1">Inhibitor I9 domain-containing protein</fullName>
    </recommendedName>
</protein>
<dbReference type="Gene3D" id="3.30.70.80">
    <property type="entry name" value="Peptidase S8 propeptide/proteinase inhibitor I9"/>
    <property type="match status" value="1"/>
</dbReference>
<evidence type="ECO:0000313" key="2">
    <source>
        <dbReference type="EMBL" id="CAD1844834.1"/>
    </source>
</evidence>
<dbReference type="InterPro" id="IPR010259">
    <property type="entry name" value="S8pro/Inhibitor_I9"/>
</dbReference>
<dbReference type="AlphaFoldDB" id="A0A6V7QNT4"/>
<dbReference type="Pfam" id="PF05922">
    <property type="entry name" value="Inhibitor_I9"/>
    <property type="match status" value="1"/>
</dbReference>